<evidence type="ECO:0000256" key="3">
    <source>
        <dbReference type="ARBA" id="ARBA00022737"/>
    </source>
</evidence>
<feature type="signal peptide" evidence="6">
    <location>
        <begin position="1"/>
        <end position="23"/>
    </location>
</feature>
<evidence type="ECO:0000256" key="1">
    <source>
        <dbReference type="ARBA" id="ARBA00022536"/>
    </source>
</evidence>
<reference evidence="8 9" key="1">
    <citation type="submission" date="2020-06" db="EMBL/GenBank/DDBJ databases">
        <authorList>
            <person name="Li R."/>
            <person name="Bekaert M."/>
        </authorList>
    </citation>
    <scope>NUCLEOTIDE SEQUENCE [LARGE SCALE GENOMIC DNA]</scope>
    <source>
        <strain evidence="9">wild</strain>
    </source>
</reference>
<keyword evidence="4" id="KW-0106">Calcium</keyword>
<proteinExistence type="predicted"/>
<evidence type="ECO:0000256" key="5">
    <source>
        <dbReference type="ARBA" id="ARBA00023180"/>
    </source>
</evidence>
<evidence type="ECO:0000256" key="6">
    <source>
        <dbReference type="SAM" id="SignalP"/>
    </source>
</evidence>
<feature type="chain" id="PRO_5026901948" description="EGF-like domain-containing protein" evidence="6">
    <location>
        <begin position="24"/>
        <end position="653"/>
    </location>
</feature>
<feature type="domain" description="EGF-like" evidence="7">
    <location>
        <begin position="57"/>
        <end position="101"/>
    </location>
</feature>
<evidence type="ECO:0000259" key="7">
    <source>
        <dbReference type="SMART" id="SM00181"/>
    </source>
</evidence>
<keyword evidence="9" id="KW-1185">Reference proteome</keyword>
<feature type="domain" description="EGF-like" evidence="7">
    <location>
        <begin position="317"/>
        <end position="361"/>
    </location>
</feature>
<dbReference type="PANTHER" id="PTHR24039">
    <property type="entry name" value="FIBRILLIN-RELATED"/>
    <property type="match status" value="1"/>
</dbReference>
<name>A0A6J8BCC6_MYTCO</name>
<dbReference type="Proteomes" id="UP000507470">
    <property type="component" value="Unassembled WGS sequence"/>
</dbReference>
<sequence>MSNKVSLCIKLILSLMLYEPCEAAVGNVSCTASISSSCELYGNAVCACYQKLDSGETCSRVNDATECVSNAVCKIVSSGLKCTCDTGYYDDNFGDPGGQCKVEIALGAICTVSGFADECVPFSTCMSVGSDLKCQCSIGYYDNDVNTAAGTCVLELQSGVTCTRVNDATECVPNSICKDTGFGLKCYCNTGFYDNNFAASGGQCVAEIALSVTCTQVYIQTECVPNAVCQSEGLELKCTCSNGYYDSNFADSGGTCKTELESGVTCTRENDATECVPNSICKDTGSGLKCYCNTGYYDHNFAASGGQCVAEREFGVTCTQNNQPKECVTNAVCKNGGSGLKCYCNTGFYDNNFAASGGQCIPEKESGVTCTQNNQPTECVPNAVCKSGVCICNTGYYDDNFSTIGGQCVSDHSPLYFELDFTNNRPSHNIPKFHTYIKWDNNKNIDYVQLLHNQQDRLLSLVNDISTLDDASDSVREITQILYNSAFEVFGRSVLINKNENNIRKNNEWFDEKCAKERENFHKFRNIFLRHPTDINGQFYITARNSFNKAKRQARTRFKRWKGIELCITAKTDPRKFWSTIKPKNKSHCEVDNDVLFNHFETILGDIPPDICYEVLDLLNNIQISEFHVDFLDSEITDNEVIKAIHKLKNYCS</sequence>
<feature type="domain" description="EGF-like" evidence="7">
    <location>
        <begin position="161"/>
        <end position="205"/>
    </location>
</feature>
<organism evidence="8 9">
    <name type="scientific">Mytilus coruscus</name>
    <name type="common">Sea mussel</name>
    <dbReference type="NCBI Taxonomy" id="42192"/>
    <lineage>
        <taxon>Eukaryota</taxon>
        <taxon>Metazoa</taxon>
        <taxon>Spiralia</taxon>
        <taxon>Lophotrochozoa</taxon>
        <taxon>Mollusca</taxon>
        <taxon>Bivalvia</taxon>
        <taxon>Autobranchia</taxon>
        <taxon>Pteriomorphia</taxon>
        <taxon>Mytilida</taxon>
        <taxon>Mytiloidea</taxon>
        <taxon>Mytilidae</taxon>
        <taxon>Mytilinae</taxon>
        <taxon>Mytilus</taxon>
    </lineage>
</organism>
<dbReference type="AlphaFoldDB" id="A0A6J8BCC6"/>
<feature type="domain" description="EGF-like" evidence="7">
    <location>
        <begin position="213"/>
        <end position="257"/>
    </location>
</feature>
<gene>
    <name evidence="8" type="ORF">MCOR_16251</name>
</gene>
<dbReference type="SMART" id="SM00181">
    <property type="entry name" value="EGF"/>
    <property type="match status" value="7"/>
</dbReference>
<feature type="domain" description="EGF-like" evidence="7">
    <location>
        <begin position="109"/>
        <end position="153"/>
    </location>
</feature>
<evidence type="ECO:0000313" key="9">
    <source>
        <dbReference type="Proteomes" id="UP000507470"/>
    </source>
</evidence>
<evidence type="ECO:0000256" key="4">
    <source>
        <dbReference type="ARBA" id="ARBA00022837"/>
    </source>
</evidence>
<protein>
    <recommendedName>
        <fullName evidence="7">EGF-like domain-containing protein</fullName>
    </recommendedName>
</protein>
<feature type="domain" description="EGF-like" evidence="7">
    <location>
        <begin position="265"/>
        <end position="309"/>
    </location>
</feature>
<keyword evidence="1" id="KW-0245">EGF-like domain</keyword>
<keyword evidence="3" id="KW-0677">Repeat</keyword>
<accession>A0A6J8BCC6</accession>
<evidence type="ECO:0000256" key="2">
    <source>
        <dbReference type="ARBA" id="ARBA00022729"/>
    </source>
</evidence>
<dbReference type="OrthoDB" id="6158878at2759"/>
<dbReference type="InterPro" id="IPR000742">
    <property type="entry name" value="EGF"/>
</dbReference>
<dbReference type="PANTHER" id="PTHR24039:SF28">
    <property type="entry name" value="EGF-LIKE DOMAIN-CONTAINING PROTEIN"/>
    <property type="match status" value="1"/>
</dbReference>
<feature type="domain" description="EGF-like" evidence="7">
    <location>
        <begin position="369"/>
        <end position="409"/>
    </location>
</feature>
<evidence type="ECO:0000313" key="8">
    <source>
        <dbReference type="EMBL" id="CAC5380279.1"/>
    </source>
</evidence>
<keyword evidence="2 6" id="KW-0732">Signal</keyword>
<keyword evidence="5" id="KW-0325">Glycoprotein</keyword>
<dbReference type="EMBL" id="CACVKT020002875">
    <property type="protein sequence ID" value="CAC5380279.1"/>
    <property type="molecule type" value="Genomic_DNA"/>
</dbReference>